<keyword evidence="2" id="KW-1133">Transmembrane helix</keyword>
<proteinExistence type="predicted"/>
<dbReference type="EMBL" id="BMAV01020861">
    <property type="protein sequence ID" value="GFY74642.1"/>
    <property type="molecule type" value="Genomic_DNA"/>
</dbReference>
<sequence length="154" mass="17512">MVVSVMSSLTDVRVKQRSVIEFLTLEGCTPIEIPRRMKAVYGDGCVDVRNVHLPSGLCHVKITIRKKVMSRVFILAVVCFTLTAVVLMKTALQRYHEVRKYFRLQEYASEVRDISESLKTLEANSLTLEDEVQQLKKIAQEALHQFNSSLVTPT</sequence>
<keyword evidence="2" id="KW-0812">Transmembrane</keyword>
<dbReference type="AlphaFoldDB" id="A0A8X6YQE1"/>
<evidence type="ECO:0000313" key="4">
    <source>
        <dbReference type="Proteomes" id="UP000886998"/>
    </source>
</evidence>
<name>A0A8X6YQE1_9ARAC</name>
<feature type="transmembrane region" description="Helical" evidence="2">
    <location>
        <begin position="72"/>
        <end position="92"/>
    </location>
</feature>
<evidence type="ECO:0000256" key="1">
    <source>
        <dbReference type="SAM" id="Coils"/>
    </source>
</evidence>
<dbReference type="Proteomes" id="UP000886998">
    <property type="component" value="Unassembled WGS sequence"/>
</dbReference>
<evidence type="ECO:0000313" key="3">
    <source>
        <dbReference type="EMBL" id="GFY74642.1"/>
    </source>
</evidence>
<keyword evidence="2" id="KW-0472">Membrane</keyword>
<comment type="caution">
    <text evidence="3">The sequence shown here is derived from an EMBL/GenBank/DDBJ whole genome shotgun (WGS) entry which is preliminary data.</text>
</comment>
<organism evidence="3 4">
    <name type="scientific">Trichonephila inaurata madagascariensis</name>
    <dbReference type="NCBI Taxonomy" id="2747483"/>
    <lineage>
        <taxon>Eukaryota</taxon>
        <taxon>Metazoa</taxon>
        <taxon>Ecdysozoa</taxon>
        <taxon>Arthropoda</taxon>
        <taxon>Chelicerata</taxon>
        <taxon>Arachnida</taxon>
        <taxon>Araneae</taxon>
        <taxon>Araneomorphae</taxon>
        <taxon>Entelegynae</taxon>
        <taxon>Araneoidea</taxon>
        <taxon>Nephilidae</taxon>
        <taxon>Trichonephila</taxon>
        <taxon>Trichonephila inaurata</taxon>
    </lineage>
</organism>
<feature type="coiled-coil region" evidence="1">
    <location>
        <begin position="104"/>
        <end position="145"/>
    </location>
</feature>
<keyword evidence="4" id="KW-1185">Reference proteome</keyword>
<evidence type="ECO:0000256" key="2">
    <source>
        <dbReference type="SAM" id="Phobius"/>
    </source>
</evidence>
<accession>A0A8X6YQE1</accession>
<protein>
    <submittedName>
        <fullName evidence="3">Uncharacterized protein</fullName>
    </submittedName>
</protein>
<keyword evidence="1" id="KW-0175">Coiled coil</keyword>
<dbReference type="OrthoDB" id="6417725at2759"/>
<reference evidence="3" key="1">
    <citation type="submission" date="2020-08" db="EMBL/GenBank/DDBJ databases">
        <title>Multicomponent nature underlies the extraordinary mechanical properties of spider dragline silk.</title>
        <authorList>
            <person name="Kono N."/>
            <person name="Nakamura H."/>
            <person name="Mori M."/>
            <person name="Yoshida Y."/>
            <person name="Ohtoshi R."/>
            <person name="Malay A.D."/>
            <person name="Moran D.A.P."/>
            <person name="Tomita M."/>
            <person name="Numata K."/>
            <person name="Arakawa K."/>
        </authorList>
    </citation>
    <scope>NUCLEOTIDE SEQUENCE</scope>
</reference>
<gene>
    <name evidence="3" type="primary">X975_14661</name>
    <name evidence="3" type="ORF">TNIN_4681</name>
</gene>